<organism evidence="2 3">
    <name type="scientific">Bradyrhizobium elkanii</name>
    <dbReference type="NCBI Taxonomy" id="29448"/>
    <lineage>
        <taxon>Bacteria</taxon>
        <taxon>Pseudomonadati</taxon>
        <taxon>Pseudomonadota</taxon>
        <taxon>Alphaproteobacteria</taxon>
        <taxon>Hyphomicrobiales</taxon>
        <taxon>Nitrobacteraceae</taxon>
        <taxon>Bradyrhizobium</taxon>
    </lineage>
</organism>
<reference evidence="2 3" key="1">
    <citation type="submission" date="2019-05" db="EMBL/GenBank/DDBJ databases">
        <title>Draft Genome of Bradyrhizobium elkanii strain SEMIA 938, Used in Commercial Inoculants for Lupinus spp. in Brazil.</title>
        <authorList>
            <person name="Hungria M."/>
            <person name="Delamuta J.R.M."/>
            <person name="Ribeiro R.A."/>
            <person name="Nogueira M.A."/>
        </authorList>
    </citation>
    <scope>NUCLEOTIDE SEQUENCE [LARGE SCALE GENOMIC DNA]</scope>
    <source>
        <strain evidence="2 3">Semia 938</strain>
    </source>
</reference>
<name>A0A4U6RHH7_BRAEL</name>
<accession>A0A4U6RHH7</accession>
<feature type="region of interest" description="Disordered" evidence="1">
    <location>
        <begin position="126"/>
        <end position="146"/>
    </location>
</feature>
<proteinExistence type="predicted"/>
<dbReference type="Proteomes" id="UP000305095">
    <property type="component" value="Unassembled WGS sequence"/>
</dbReference>
<gene>
    <name evidence="2" type="ORF">FDV58_37770</name>
</gene>
<dbReference type="AlphaFoldDB" id="A0A4U6RHH7"/>
<comment type="caution">
    <text evidence="2">The sequence shown here is derived from an EMBL/GenBank/DDBJ whole genome shotgun (WGS) entry which is preliminary data.</text>
</comment>
<protein>
    <submittedName>
        <fullName evidence="2">Uncharacterized protein</fullName>
    </submittedName>
</protein>
<evidence type="ECO:0000256" key="1">
    <source>
        <dbReference type="SAM" id="MobiDB-lite"/>
    </source>
</evidence>
<dbReference type="EMBL" id="SZZP01000038">
    <property type="protein sequence ID" value="TKV73303.1"/>
    <property type="molecule type" value="Genomic_DNA"/>
</dbReference>
<evidence type="ECO:0000313" key="2">
    <source>
        <dbReference type="EMBL" id="TKV73303.1"/>
    </source>
</evidence>
<evidence type="ECO:0000313" key="3">
    <source>
        <dbReference type="Proteomes" id="UP000305095"/>
    </source>
</evidence>
<dbReference type="RefSeq" id="WP_137483588.1">
    <property type="nucleotide sequence ID" value="NZ_SZZP01000038.1"/>
</dbReference>
<sequence>MLTPGNGTILERLFEKCFQIPFDLNFRRLSRRRRHHRYLRDDLSQGLCQPVVTFRKVAGDQLIQPIQITKILVDDLRMHGDDLRRFLRGGESGLCSLQGRPQRRHTLAGFFLRDDTIGDRVDKPVDAPLGVGKPDFQLRPGRRGPG</sequence>